<evidence type="ECO:0000256" key="11">
    <source>
        <dbReference type="ARBA" id="ARBA00048654"/>
    </source>
</evidence>
<comment type="catalytic activity">
    <reaction evidence="11">
        <text>beta-D-GlcNAc-(1-&gt;4)-Mur2Ac(oyl-L-Ala-D-isoglutaminyl-L-Lys-D-Ala-D-Ala)-di-trans,octa-cis-undecaprenyl diphosphate + glycyl-tRNA(Gly) = beta-D-GlcNAc-(1-&gt;4)-Mur2Ac(oyl-L-Ala-D-isoglutaminyl-L-Lys-(N(6)-Gly)-D-Ala-D-Ala)-di-trans,octa-cis-undecaprenyl diphosphate + tRNA(Gly) + H(+)</text>
        <dbReference type="Rhea" id="RHEA:30435"/>
        <dbReference type="Rhea" id="RHEA-COMP:9664"/>
        <dbReference type="Rhea" id="RHEA-COMP:9683"/>
        <dbReference type="ChEBI" id="CHEBI:15378"/>
        <dbReference type="ChEBI" id="CHEBI:62233"/>
        <dbReference type="ChEBI" id="CHEBI:62234"/>
        <dbReference type="ChEBI" id="CHEBI:78442"/>
        <dbReference type="ChEBI" id="CHEBI:78522"/>
        <dbReference type="EC" id="2.3.2.16"/>
    </reaction>
</comment>
<dbReference type="InterPro" id="IPR016181">
    <property type="entry name" value="Acyl_CoA_acyltransferase"/>
</dbReference>
<dbReference type="Gene3D" id="1.20.58.90">
    <property type="match status" value="1"/>
</dbReference>
<dbReference type="SUPFAM" id="SSF55729">
    <property type="entry name" value="Acyl-CoA N-acyltransferases (Nat)"/>
    <property type="match status" value="2"/>
</dbReference>
<evidence type="ECO:0000256" key="10">
    <source>
        <dbReference type="ARBA" id="ARBA00042933"/>
    </source>
</evidence>
<feature type="coiled-coil region" evidence="12">
    <location>
        <begin position="251"/>
        <end position="312"/>
    </location>
</feature>
<evidence type="ECO:0000313" key="13">
    <source>
        <dbReference type="EMBL" id="MVP02453.1"/>
    </source>
</evidence>
<reference evidence="13 14" key="1">
    <citation type="journal article" date="2019" name="Microorganisms">
        <title>Paenibacillus lutrae sp. nov., A Chitinolytic Species Isolated from A River Otter in Castril Natural Park, Granada, Spain.</title>
        <authorList>
            <person name="Rodriguez M."/>
            <person name="Reina J.C."/>
            <person name="Bejar V."/>
            <person name="Llamas I."/>
        </authorList>
    </citation>
    <scope>NUCLEOTIDE SEQUENCE [LARGE SCALE GENOMIC DNA]</scope>
    <source>
        <strain evidence="13 14">N10</strain>
    </source>
</reference>
<evidence type="ECO:0000256" key="4">
    <source>
        <dbReference type="ARBA" id="ARBA00022960"/>
    </source>
</evidence>
<evidence type="ECO:0000256" key="1">
    <source>
        <dbReference type="ARBA" id="ARBA00004496"/>
    </source>
</evidence>
<gene>
    <name evidence="13" type="ORF">EDM21_23500</name>
</gene>
<dbReference type="Pfam" id="PF02388">
    <property type="entry name" value="FemAB"/>
    <property type="match status" value="1"/>
</dbReference>
<proteinExistence type="inferred from homology"/>
<dbReference type="Proteomes" id="UP000490800">
    <property type="component" value="Unassembled WGS sequence"/>
</dbReference>
<dbReference type="PANTHER" id="PTHR36174">
    <property type="entry name" value="LIPID II:GLYCINE GLYCYLTRANSFERASE"/>
    <property type="match status" value="1"/>
</dbReference>
<dbReference type="GO" id="GO:0005737">
    <property type="term" value="C:cytoplasm"/>
    <property type="evidence" value="ECO:0007669"/>
    <property type="project" value="UniProtKB-SubCell"/>
</dbReference>
<evidence type="ECO:0000256" key="12">
    <source>
        <dbReference type="SAM" id="Coils"/>
    </source>
</evidence>
<dbReference type="EMBL" id="RHLK01000024">
    <property type="protein sequence ID" value="MVP02453.1"/>
    <property type="molecule type" value="Genomic_DNA"/>
</dbReference>
<keyword evidence="6" id="KW-0012">Acyltransferase</keyword>
<evidence type="ECO:0000256" key="6">
    <source>
        <dbReference type="ARBA" id="ARBA00023315"/>
    </source>
</evidence>
<evidence type="ECO:0000256" key="2">
    <source>
        <dbReference type="ARBA" id="ARBA00009943"/>
    </source>
</evidence>
<evidence type="ECO:0000313" key="14">
    <source>
        <dbReference type="Proteomes" id="UP000490800"/>
    </source>
</evidence>
<comment type="caution">
    <text evidence="13">The sequence shown here is derived from an EMBL/GenBank/DDBJ whole genome shotgun (WGS) entry which is preliminary data.</text>
</comment>
<dbReference type="EC" id="2.3.2.16" evidence="8"/>
<evidence type="ECO:0000256" key="5">
    <source>
        <dbReference type="ARBA" id="ARBA00022984"/>
    </source>
</evidence>
<dbReference type="GO" id="GO:0009252">
    <property type="term" value="P:peptidoglycan biosynthetic process"/>
    <property type="evidence" value="ECO:0007669"/>
    <property type="project" value="UniProtKB-KW"/>
</dbReference>
<dbReference type="InterPro" id="IPR003447">
    <property type="entry name" value="FEMABX"/>
</dbReference>
<keyword evidence="3 13" id="KW-0808">Transferase</keyword>
<dbReference type="GO" id="GO:0008360">
    <property type="term" value="P:regulation of cell shape"/>
    <property type="evidence" value="ECO:0007669"/>
    <property type="project" value="UniProtKB-KW"/>
</dbReference>
<keyword evidence="14" id="KW-1185">Reference proteome</keyword>
<comment type="similarity">
    <text evidence="2">Belongs to the FemABX family.</text>
</comment>
<organism evidence="13 14">
    <name type="scientific">Paenibacillus lutrae</name>
    <dbReference type="NCBI Taxonomy" id="2078573"/>
    <lineage>
        <taxon>Bacteria</taxon>
        <taxon>Bacillati</taxon>
        <taxon>Bacillota</taxon>
        <taxon>Bacilli</taxon>
        <taxon>Bacillales</taxon>
        <taxon>Paenibacillaceae</taxon>
        <taxon>Paenibacillus</taxon>
    </lineage>
</organism>
<evidence type="ECO:0000256" key="8">
    <source>
        <dbReference type="ARBA" id="ARBA00039074"/>
    </source>
</evidence>
<comment type="subcellular location">
    <subcellularLocation>
        <location evidence="1">Cytoplasm</location>
    </subcellularLocation>
</comment>
<dbReference type="GO" id="GO:0071555">
    <property type="term" value="P:cell wall organization"/>
    <property type="evidence" value="ECO:0007669"/>
    <property type="project" value="UniProtKB-KW"/>
</dbReference>
<evidence type="ECO:0000256" key="7">
    <source>
        <dbReference type="ARBA" id="ARBA00023316"/>
    </source>
</evidence>
<dbReference type="PROSITE" id="PS51191">
    <property type="entry name" value="FEMABX"/>
    <property type="match status" value="1"/>
</dbReference>
<dbReference type="GO" id="GO:0016755">
    <property type="term" value="F:aminoacyltransferase activity"/>
    <property type="evidence" value="ECO:0007669"/>
    <property type="project" value="InterPro"/>
</dbReference>
<dbReference type="InterPro" id="IPR050644">
    <property type="entry name" value="PG_Glycine_Bridge_Synth"/>
</dbReference>
<dbReference type="PANTHER" id="PTHR36174:SF1">
    <property type="entry name" value="LIPID II:GLYCINE GLYCYLTRANSFERASE"/>
    <property type="match status" value="1"/>
</dbReference>
<keyword evidence="5" id="KW-0573">Peptidoglycan synthesis</keyword>
<dbReference type="OrthoDB" id="9785911at2"/>
<dbReference type="Gene3D" id="3.40.630.30">
    <property type="match status" value="2"/>
</dbReference>
<accession>A0A7X3K1P1</accession>
<keyword evidence="7" id="KW-0961">Cell wall biogenesis/degradation</keyword>
<keyword evidence="4" id="KW-0133">Cell shape</keyword>
<protein>
    <recommendedName>
        <fullName evidence="9">Lipid II:glycine glycyltransferase</fullName>
        <ecNumber evidence="8">2.3.2.16</ecNumber>
    </recommendedName>
    <alternativeName>
        <fullName evidence="10">Factor essential for expression of methicillin resistance X</fullName>
    </alternativeName>
</protein>
<evidence type="ECO:0000256" key="9">
    <source>
        <dbReference type="ARBA" id="ARBA00040679"/>
    </source>
</evidence>
<keyword evidence="12" id="KW-0175">Coiled coil</keyword>
<evidence type="ECO:0000256" key="3">
    <source>
        <dbReference type="ARBA" id="ARBA00022679"/>
    </source>
</evidence>
<sequence>MKFTDQIDAGAFDNFVLNSYSAHFMQTTAWAELKRASGWQMRRVGVMNGDRIVGASLVLLRSIPKTRYSIGYAPRGYLLDYNDAGVVETMTRGIRDWARKQRIVFLILDPELAVAVRDNQQADIELGGKPGQAVERMKKLGYLHNGEELDFNGVQPRFTFQLPLEHEESVLMDGFHRKTLYNIRLAARKGVEIVKGTEADIGTFARIMAVTGKRDGFVTRDADYFKRLYRELHPAGLAELYVAKINPSRAIEHLKKGLEQVRQEAGNLEKRLAKDAENLVEEDKFVEISSKLEVYKSRIAKYSQSIAEMEEMKVSHPEGLIVSGAIETFAGTTAWYVYGASDNVFRDYMPNYLLQWEMIREAKRRGCTTYDFGGISGDVSPDNPLWGLYAFKKGFGGQFVEFAGEFTYVFNKPLYKLWTTVFPMLRSVRKRLRSLRRS</sequence>
<dbReference type="AlphaFoldDB" id="A0A7X3K1P1"/>
<name>A0A7X3K1P1_9BACL</name>
<dbReference type="RefSeq" id="WP_157338810.1">
    <property type="nucleotide sequence ID" value="NZ_RHLK01000024.1"/>
</dbReference>